<feature type="region of interest" description="Disordered" evidence="1">
    <location>
        <begin position="303"/>
        <end position="366"/>
    </location>
</feature>
<evidence type="ECO:0000256" key="1">
    <source>
        <dbReference type="SAM" id="MobiDB-lite"/>
    </source>
</evidence>
<feature type="compositionally biased region" description="Basic and acidic residues" evidence="1">
    <location>
        <begin position="306"/>
        <end position="322"/>
    </location>
</feature>
<feature type="compositionally biased region" description="Polar residues" evidence="1">
    <location>
        <begin position="609"/>
        <end position="619"/>
    </location>
</feature>
<feature type="region of interest" description="Disordered" evidence="1">
    <location>
        <begin position="187"/>
        <end position="209"/>
    </location>
</feature>
<feature type="compositionally biased region" description="Polar residues" evidence="1">
    <location>
        <begin position="477"/>
        <end position="487"/>
    </location>
</feature>
<protein>
    <submittedName>
        <fullName evidence="3">Uncharacterized protein</fullName>
    </submittedName>
</protein>
<feature type="compositionally biased region" description="Polar residues" evidence="1">
    <location>
        <begin position="323"/>
        <end position="333"/>
    </location>
</feature>
<feature type="transmembrane region" description="Helical" evidence="2">
    <location>
        <begin position="26"/>
        <end position="48"/>
    </location>
</feature>
<feature type="compositionally biased region" description="Basic and acidic residues" evidence="1">
    <location>
        <begin position="539"/>
        <end position="554"/>
    </location>
</feature>
<evidence type="ECO:0000313" key="3">
    <source>
        <dbReference type="EMBL" id="KAK6805554.1"/>
    </source>
</evidence>
<keyword evidence="2" id="KW-0472">Membrane</keyword>
<keyword evidence="4" id="KW-1185">Reference proteome</keyword>
<gene>
    <name evidence="3" type="ORF">RDI58_003339</name>
</gene>
<dbReference type="PANTHER" id="PTHR37241">
    <property type="entry name" value="NEUROFILAMENT HEAVY PROTEIN"/>
    <property type="match status" value="1"/>
</dbReference>
<dbReference type="PANTHER" id="PTHR37241:SF1">
    <property type="entry name" value="NEUROFILAMENT HEAVY PROTEIN"/>
    <property type="match status" value="1"/>
</dbReference>
<feature type="compositionally biased region" description="Polar residues" evidence="1">
    <location>
        <begin position="583"/>
        <end position="597"/>
    </location>
</feature>
<dbReference type="Proteomes" id="UP001371456">
    <property type="component" value="Unassembled WGS sequence"/>
</dbReference>
<keyword evidence="2" id="KW-1133">Transmembrane helix</keyword>
<sequence length="699" mass="78348">MSVQLFKTQSAFLACHRKKQPTKPTVFLAFLFFSSLTQITVLTLQLMAEDKHQPEIEPEMDVDEGGEDEDADDEVFYERIEAPKFVDFSTPDHYRPDDRYWFCLRVGCDQKHEEEMDSEKIYKDFVLRVMAARSPNVRLQKALSRHAAGKNLKCPLTVPAKSSKSRLSKLAAVSTISRKLIEDKEKASSHKLIEDKEKAGHPSKSTATPKIRGRQVAAKYLTTPRNKKCLPNPNSFHSVQNPKPAALDVPRNRIIAKALVFHSPKKAISLKKSVELRIPLTKLCQRIKKLEITDQKKRLLSYSKPNCRDAMRNRNPQKDKSKTPTNTRKSQTRGPRESRPLHSTNIQNQAKLGKQRPSKNMAENECSKTEVDLALRDGNKEIATALDNHKNSTQPANVCSAIHSTKNMDLASADAVTDKLKCDADQKDLVGDDLPQSQLPTGGDHNGTELNTMDHSICEGQDSDDKENLSVPDENRSPTNNLNQTGQKVLGVQKIQKIVKKNAQPAVRNLKESLLSINAGASGMKPKKPKPTNPKPFRLRTDERGILREADLQRKKQGNVEDPDNENRCTKDNPKGNERDSKGLQNDLSNESGIKSSKTSDGEVRLRKSSITPERSNATQLKTANLRNVKSPMVSCLRQGQQLTVIQEASADNSKAKVLTPSRMLSRGRRPLTIPKEPHFHSTHRPKSSTRNLVEQVPM</sequence>
<name>A0AAN8U856_SOLBU</name>
<feature type="region of interest" description="Disordered" evidence="1">
    <location>
        <begin position="662"/>
        <end position="699"/>
    </location>
</feature>
<dbReference type="EMBL" id="JBANQN010000001">
    <property type="protein sequence ID" value="KAK6805554.1"/>
    <property type="molecule type" value="Genomic_DNA"/>
</dbReference>
<feature type="compositionally biased region" description="Polar residues" evidence="1">
    <location>
        <begin position="341"/>
        <end position="350"/>
    </location>
</feature>
<evidence type="ECO:0000313" key="4">
    <source>
        <dbReference type="Proteomes" id="UP001371456"/>
    </source>
</evidence>
<evidence type="ECO:0000256" key="2">
    <source>
        <dbReference type="SAM" id="Phobius"/>
    </source>
</evidence>
<feature type="region of interest" description="Disordered" evidence="1">
    <location>
        <begin position="428"/>
        <end position="488"/>
    </location>
</feature>
<proteinExistence type="predicted"/>
<dbReference type="AlphaFoldDB" id="A0AAN8U856"/>
<feature type="region of interest" description="Disordered" evidence="1">
    <location>
        <begin position="518"/>
        <end position="619"/>
    </location>
</feature>
<accession>A0AAN8U856</accession>
<comment type="caution">
    <text evidence="3">The sequence shown here is derived from an EMBL/GenBank/DDBJ whole genome shotgun (WGS) entry which is preliminary data.</text>
</comment>
<organism evidence="3 4">
    <name type="scientific">Solanum bulbocastanum</name>
    <name type="common">Wild potato</name>
    <dbReference type="NCBI Taxonomy" id="147425"/>
    <lineage>
        <taxon>Eukaryota</taxon>
        <taxon>Viridiplantae</taxon>
        <taxon>Streptophyta</taxon>
        <taxon>Embryophyta</taxon>
        <taxon>Tracheophyta</taxon>
        <taxon>Spermatophyta</taxon>
        <taxon>Magnoliopsida</taxon>
        <taxon>eudicotyledons</taxon>
        <taxon>Gunneridae</taxon>
        <taxon>Pentapetalae</taxon>
        <taxon>asterids</taxon>
        <taxon>lamiids</taxon>
        <taxon>Solanales</taxon>
        <taxon>Solanaceae</taxon>
        <taxon>Solanoideae</taxon>
        <taxon>Solaneae</taxon>
        <taxon>Solanum</taxon>
    </lineage>
</organism>
<reference evidence="3 4" key="1">
    <citation type="submission" date="2024-02" db="EMBL/GenBank/DDBJ databases">
        <title>de novo genome assembly of Solanum bulbocastanum strain 11H21.</title>
        <authorList>
            <person name="Hosaka A.J."/>
        </authorList>
    </citation>
    <scope>NUCLEOTIDE SEQUENCE [LARGE SCALE GENOMIC DNA]</scope>
    <source>
        <tissue evidence="3">Young leaves</tissue>
    </source>
</reference>
<keyword evidence="2" id="KW-0812">Transmembrane</keyword>
<feature type="compositionally biased region" description="Basic and acidic residues" evidence="1">
    <location>
        <begin position="565"/>
        <end position="582"/>
    </location>
</feature>
<feature type="compositionally biased region" description="Basic and acidic residues" evidence="1">
    <location>
        <begin position="187"/>
        <end position="200"/>
    </location>
</feature>